<dbReference type="EMBL" id="RWIT01000003">
    <property type="protein sequence ID" value="RSK49450.1"/>
    <property type="molecule type" value="Genomic_DNA"/>
</dbReference>
<dbReference type="RefSeq" id="WP_125419305.1">
    <property type="nucleotide sequence ID" value="NZ_RWIT01000003.1"/>
</dbReference>
<keyword evidence="2" id="KW-1185">Reference proteome</keyword>
<dbReference type="Proteomes" id="UP000273500">
    <property type="component" value="Unassembled WGS sequence"/>
</dbReference>
<comment type="caution">
    <text evidence="1">The sequence shown here is derived from an EMBL/GenBank/DDBJ whole genome shotgun (WGS) entry which is preliminary data.</text>
</comment>
<accession>A0A428KSG2</accession>
<protein>
    <recommendedName>
        <fullName evidence="3">STAS/SEC14 domain-containing protein</fullName>
    </recommendedName>
</protein>
<reference evidence="1 2" key="1">
    <citation type="submission" date="2018-12" db="EMBL/GenBank/DDBJ databases">
        <authorList>
            <person name="Feng G."/>
            <person name="Zhu H."/>
        </authorList>
    </citation>
    <scope>NUCLEOTIDE SEQUENCE [LARGE SCALE GENOMIC DNA]</scope>
    <source>
        <strain evidence="1 2">KCTC 12533</strain>
    </source>
</reference>
<name>A0A428KSG2_9BACT</name>
<gene>
    <name evidence="1" type="ORF">EI291_08140</name>
</gene>
<evidence type="ECO:0000313" key="2">
    <source>
        <dbReference type="Proteomes" id="UP000273500"/>
    </source>
</evidence>
<evidence type="ECO:0008006" key="3">
    <source>
        <dbReference type="Google" id="ProtNLM"/>
    </source>
</evidence>
<dbReference type="OrthoDB" id="880556at2"/>
<dbReference type="AlphaFoldDB" id="A0A428KSG2"/>
<evidence type="ECO:0000313" key="1">
    <source>
        <dbReference type="EMBL" id="RSK49450.1"/>
    </source>
</evidence>
<proteinExistence type="predicted"/>
<sequence>MFNSLLTQLEPSLQILRWDWHGSMTTSSFQAAFEKLLQYSRQQHVKRWLADVSHLPLVGTDEQAWLSENWLPRFAALQIREIALVLPVNLHNQLVVESVLADGRRHIRAEIQFFSDVPAALDWLTAGNDDMVEQMEQEWQHRLQTFQLNKAG</sequence>
<organism evidence="1 2">
    <name type="scientific">Hymenobacter rigui</name>
    <dbReference type="NCBI Taxonomy" id="334424"/>
    <lineage>
        <taxon>Bacteria</taxon>
        <taxon>Pseudomonadati</taxon>
        <taxon>Bacteroidota</taxon>
        <taxon>Cytophagia</taxon>
        <taxon>Cytophagales</taxon>
        <taxon>Hymenobacteraceae</taxon>
        <taxon>Hymenobacter</taxon>
    </lineage>
</organism>